<dbReference type="InterPro" id="IPR008023">
    <property type="entry name" value="DUF748"/>
</dbReference>
<dbReference type="AlphaFoldDB" id="A0A7H9ANG7"/>
<protein>
    <submittedName>
        <fullName evidence="2">DUF748 domain-containing protein</fullName>
    </submittedName>
</protein>
<feature type="transmembrane region" description="Helical" evidence="1">
    <location>
        <begin position="12"/>
        <end position="34"/>
    </location>
</feature>
<sequence>MGQQRKKFRKKRYIVPITIIAVLIVLRLLLPFMVKKYVNGVLADIPGYYGQVSDIDISLLRGAYVIDGLYLNKVDANSKVPFLNLEKTDISIEWGALANGKIVSEIVMTRPQFIYVFEDQQENEAADPDFDDWTKALTDLVPIDINNLKIIDGKAAFVQLTAEPNIDLNLNQIQLNATNLRNVVRTERELPSEIHATAISIGQGNFKLDGKMDLVKQIPDMDVSFSLKNASAKALNDFTNHYAGIDFAEGNFNIFSEIAIADGFLTGYVKPLLKDSKLLNAEQDNFLNTLWEGFVGFFKFILKNKGNNTLATKVPIEGDLNQVKTKVWPTIWNIFKNGWVKAFKGVVDNDVNFEDAEKANEKQKKN</sequence>
<keyword evidence="1" id="KW-0812">Transmembrane</keyword>
<name>A0A7H9ANG7_9FLAO</name>
<gene>
    <name evidence="2" type="ORF">HYG79_06380</name>
</gene>
<dbReference type="Pfam" id="PF05359">
    <property type="entry name" value="DUF748"/>
    <property type="match status" value="1"/>
</dbReference>
<organism evidence="2 3">
    <name type="scientific">Costertonia aggregata</name>
    <dbReference type="NCBI Taxonomy" id="343403"/>
    <lineage>
        <taxon>Bacteria</taxon>
        <taxon>Pseudomonadati</taxon>
        <taxon>Bacteroidota</taxon>
        <taxon>Flavobacteriia</taxon>
        <taxon>Flavobacteriales</taxon>
        <taxon>Flavobacteriaceae</taxon>
        <taxon>Costertonia</taxon>
    </lineage>
</organism>
<dbReference type="Proteomes" id="UP000509302">
    <property type="component" value="Chromosome"/>
</dbReference>
<evidence type="ECO:0000313" key="3">
    <source>
        <dbReference type="Proteomes" id="UP000509302"/>
    </source>
</evidence>
<proteinExistence type="predicted"/>
<evidence type="ECO:0000313" key="2">
    <source>
        <dbReference type="EMBL" id="QLG44992.1"/>
    </source>
</evidence>
<reference evidence="2 3" key="1">
    <citation type="journal article" date="2006" name="Int. J. Syst. Evol. Microbiol.">
        <title>Costertonia aggregata gen. nov., sp. nov., a mesophilic marine bacterium of the family Flavobacteriaceae, isolated from a mature biofilm.</title>
        <authorList>
            <person name="Kwon K.K."/>
            <person name="Lee Y.K."/>
            <person name="Lee H.K."/>
        </authorList>
    </citation>
    <scope>NUCLEOTIDE SEQUENCE [LARGE SCALE GENOMIC DNA]</scope>
    <source>
        <strain evidence="2 3">KCCM 42265</strain>
    </source>
</reference>
<keyword evidence="1" id="KW-1133">Transmembrane helix</keyword>
<accession>A0A7H9ANG7</accession>
<keyword evidence="1" id="KW-0472">Membrane</keyword>
<keyword evidence="3" id="KW-1185">Reference proteome</keyword>
<dbReference type="RefSeq" id="WP_179241282.1">
    <property type="nucleotide sequence ID" value="NZ_CP058595.1"/>
</dbReference>
<evidence type="ECO:0000256" key="1">
    <source>
        <dbReference type="SAM" id="Phobius"/>
    </source>
</evidence>
<dbReference type="KEGG" id="cagg:HYG79_06380"/>
<dbReference type="EMBL" id="CP058595">
    <property type="protein sequence ID" value="QLG44992.1"/>
    <property type="molecule type" value="Genomic_DNA"/>
</dbReference>